<dbReference type="SUPFAM" id="SSF56317">
    <property type="entry name" value="Carbon-nitrogen hydrolase"/>
    <property type="match status" value="1"/>
</dbReference>
<dbReference type="InterPro" id="IPR036526">
    <property type="entry name" value="C-N_Hydrolase_sf"/>
</dbReference>
<comment type="similarity">
    <text evidence="1">Belongs to the carbon-nitrogen hydrolase superfamily. Nitrilase family.</text>
</comment>
<dbReference type="InterPro" id="IPR000132">
    <property type="entry name" value="Nitrilase/CN_hydratase_CS"/>
</dbReference>
<gene>
    <name evidence="3" type="ORF">CONCODRAFT_73205</name>
</gene>
<dbReference type="OrthoDB" id="10250282at2759"/>
<evidence type="ECO:0000256" key="1">
    <source>
        <dbReference type="ARBA" id="ARBA00008129"/>
    </source>
</evidence>
<dbReference type="InterPro" id="IPR003010">
    <property type="entry name" value="C-N_Hydrolase"/>
</dbReference>
<keyword evidence="4" id="KW-1185">Reference proteome</keyword>
<reference evidence="3 4" key="1">
    <citation type="journal article" date="2015" name="Genome Biol. Evol.">
        <title>Phylogenomic analyses indicate that early fungi evolved digesting cell walls of algal ancestors of land plants.</title>
        <authorList>
            <person name="Chang Y."/>
            <person name="Wang S."/>
            <person name="Sekimoto S."/>
            <person name="Aerts A.L."/>
            <person name="Choi C."/>
            <person name="Clum A."/>
            <person name="LaButti K.M."/>
            <person name="Lindquist E.A."/>
            <person name="Yee Ngan C."/>
            <person name="Ohm R.A."/>
            <person name="Salamov A.A."/>
            <person name="Grigoriev I.V."/>
            <person name="Spatafora J.W."/>
            <person name="Berbee M.L."/>
        </authorList>
    </citation>
    <scope>NUCLEOTIDE SEQUENCE [LARGE SCALE GENOMIC DNA]</scope>
    <source>
        <strain evidence="3 4">NRRL 28638</strain>
    </source>
</reference>
<dbReference type="PROSITE" id="PS50263">
    <property type="entry name" value="CN_HYDROLASE"/>
    <property type="match status" value="1"/>
</dbReference>
<name>A0A137NWF7_CONC2</name>
<dbReference type="Pfam" id="PF00795">
    <property type="entry name" value="CN_hydrolase"/>
    <property type="match status" value="1"/>
</dbReference>
<dbReference type="AlphaFoldDB" id="A0A137NWF7"/>
<dbReference type="PANTHER" id="PTHR46044:SF1">
    <property type="entry name" value="CN HYDROLASE DOMAIN-CONTAINING PROTEIN"/>
    <property type="match status" value="1"/>
</dbReference>
<evidence type="ECO:0000313" key="4">
    <source>
        <dbReference type="Proteomes" id="UP000070444"/>
    </source>
</evidence>
<evidence type="ECO:0000313" key="3">
    <source>
        <dbReference type="EMBL" id="KXN67143.1"/>
    </source>
</evidence>
<dbReference type="GO" id="GO:0000257">
    <property type="term" value="F:nitrilase activity"/>
    <property type="evidence" value="ECO:0007669"/>
    <property type="project" value="UniProtKB-ARBA"/>
</dbReference>
<dbReference type="Gene3D" id="3.60.110.10">
    <property type="entry name" value="Carbon-nitrogen hydrolase"/>
    <property type="match status" value="1"/>
</dbReference>
<feature type="domain" description="CN hydrolase" evidence="2">
    <location>
        <begin position="12"/>
        <end position="279"/>
    </location>
</feature>
<accession>A0A137NWF7</accession>
<dbReference type="Proteomes" id="UP000070444">
    <property type="component" value="Unassembled WGS sequence"/>
</dbReference>
<dbReference type="STRING" id="796925.A0A137NWF7"/>
<dbReference type="InterPro" id="IPR044149">
    <property type="entry name" value="Nitrilases_CHs"/>
</dbReference>
<dbReference type="GO" id="GO:0016836">
    <property type="term" value="F:hydro-lyase activity"/>
    <property type="evidence" value="ECO:0007669"/>
    <property type="project" value="UniProtKB-ARBA"/>
</dbReference>
<dbReference type="PANTHER" id="PTHR46044">
    <property type="entry name" value="NITRILASE"/>
    <property type="match status" value="1"/>
</dbReference>
<dbReference type="CDD" id="cd07564">
    <property type="entry name" value="nitrilases_CHs"/>
    <property type="match status" value="1"/>
</dbReference>
<protein>
    <submittedName>
        <fullName evidence="3">Nitrilase</fullName>
    </submittedName>
</protein>
<proteinExistence type="inferred from homology"/>
<sequence length="327" mass="36358">MSANNLSKYIKYKVAVVQATPVLFDSKACIEKVKTYATEASTNGAKLALFPECFISGYPRATTFGAGIGVRPDSGRDYFANYFRSAIQVPGPATKELEQVASNLNIFIAVGCTERDGSTLYCTILFIDPHRGLIGKRRKLMPTAAEAMVWGRGDQSTIDVFDTNLGNIGGVICWENYMPLVRTHMYEQNIQVYLAPTMDDKDTFASTMQHIAKEGRCYALSSCMFVQRKHLPKDYPTLLSEDPETTYVNGGSCIVDPLGNILAGPIYNQEGVLYADLDLSKLPGFKWEFDSVGHYSRTDIFQLVVNKNKLFTRKSANKSGRIRKSKL</sequence>
<dbReference type="EMBL" id="KQ964657">
    <property type="protein sequence ID" value="KXN67143.1"/>
    <property type="molecule type" value="Genomic_DNA"/>
</dbReference>
<evidence type="ECO:0000259" key="2">
    <source>
        <dbReference type="PROSITE" id="PS50263"/>
    </source>
</evidence>
<organism evidence="3 4">
    <name type="scientific">Conidiobolus coronatus (strain ATCC 28846 / CBS 209.66 / NRRL 28638)</name>
    <name type="common">Delacroixia coronata</name>
    <dbReference type="NCBI Taxonomy" id="796925"/>
    <lineage>
        <taxon>Eukaryota</taxon>
        <taxon>Fungi</taxon>
        <taxon>Fungi incertae sedis</taxon>
        <taxon>Zoopagomycota</taxon>
        <taxon>Entomophthoromycotina</taxon>
        <taxon>Entomophthoromycetes</taxon>
        <taxon>Entomophthorales</taxon>
        <taxon>Ancylistaceae</taxon>
        <taxon>Conidiobolus</taxon>
    </lineage>
</organism>
<dbReference type="PROSITE" id="PS00921">
    <property type="entry name" value="NITRIL_CHT_2"/>
    <property type="match status" value="1"/>
</dbReference>